<gene>
    <name evidence="5" type="ORF">MONBRDRAFT_30472</name>
</gene>
<feature type="compositionally biased region" description="Polar residues" evidence="2">
    <location>
        <begin position="122"/>
        <end position="134"/>
    </location>
</feature>
<dbReference type="Pfam" id="PF04664">
    <property type="entry name" value="OGFr_N"/>
    <property type="match status" value="1"/>
</dbReference>
<evidence type="ECO:0000313" key="5">
    <source>
        <dbReference type="EMBL" id="EDQ84232.1"/>
    </source>
</evidence>
<evidence type="ECO:0000313" key="6">
    <source>
        <dbReference type="Proteomes" id="UP000001357"/>
    </source>
</evidence>
<keyword evidence="3" id="KW-1133">Transmembrane helix</keyword>
<sequence length="312" mass="35694">MAARDSAKRRSWERSDLGEREQNGRDERRQDQQDQGQHQQDRRKGFQHEQKQHQMARNEPPRMESAQKGSKAKSGGLTTQQRTLSSYFGHDTSHKHKPMPPPIGRKASVLGATAGLGRRGNVTPTLSRQATAESADSHELRAQLDQLKHICHRILGQEHRHLSTLDRCLAELSKVVEDVFNVPNAFKSRAAADNRDCMEFRQTWDQLQSLPNQRDLSMNLDFFQNKIKSAPEGAFIEDMLSSWASRHDLLERHHHGMSFDAVPLQVHERITISNDHECMDRFVRGYSMMLNFYGFRLTGPCVIVLVLNGVQP</sequence>
<name>A9VE20_MONBE</name>
<dbReference type="AlphaFoldDB" id="A9VE20"/>
<dbReference type="RefSeq" id="XP_001750956.1">
    <property type="nucleotide sequence ID" value="XM_001750904.1"/>
</dbReference>
<feature type="transmembrane region" description="Helical" evidence="3">
    <location>
        <begin position="290"/>
        <end position="310"/>
    </location>
</feature>
<dbReference type="InParanoid" id="A9VE20"/>
<comment type="similarity">
    <text evidence="1">Belongs to the opioid growth factor receptor family.</text>
</comment>
<evidence type="ECO:0000256" key="1">
    <source>
        <dbReference type="ARBA" id="ARBA00010365"/>
    </source>
</evidence>
<evidence type="ECO:0000256" key="2">
    <source>
        <dbReference type="SAM" id="MobiDB-lite"/>
    </source>
</evidence>
<dbReference type="GO" id="GO:0140625">
    <property type="term" value="F:opioid growth factor receptor activity"/>
    <property type="evidence" value="ECO:0007669"/>
    <property type="project" value="InterPro"/>
</dbReference>
<dbReference type="KEGG" id="mbr:MONBRDRAFT_30472"/>
<dbReference type="GO" id="GO:0016020">
    <property type="term" value="C:membrane"/>
    <property type="evidence" value="ECO:0007669"/>
    <property type="project" value="InterPro"/>
</dbReference>
<proteinExistence type="inferred from homology"/>
<keyword evidence="3" id="KW-0472">Membrane</keyword>
<feature type="domain" description="Opioid growth factor receptor (OGFr) conserved" evidence="4">
    <location>
        <begin position="214"/>
        <end position="298"/>
    </location>
</feature>
<feature type="compositionally biased region" description="Basic and acidic residues" evidence="2">
    <location>
        <begin position="1"/>
        <end position="32"/>
    </location>
</feature>
<accession>A9VE20</accession>
<reference evidence="5 6" key="1">
    <citation type="journal article" date="2008" name="Nature">
        <title>The genome of the choanoflagellate Monosiga brevicollis and the origin of metazoans.</title>
        <authorList>
            <consortium name="JGI Sequencing"/>
            <person name="King N."/>
            <person name="Westbrook M.J."/>
            <person name="Young S.L."/>
            <person name="Kuo A."/>
            <person name="Abedin M."/>
            <person name="Chapman J."/>
            <person name="Fairclough S."/>
            <person name="Hellsten U."/>
            <person name="Isogai Y."/>
            <person name="Letunic I."/>
            <person name="Marr M."/>
            <person name="Pincus D."/>
            <person name="Putnam N."/>
            <person name="Rokas A."/>
            <person name="Wright K.J."/>
            <person name="Zuzow R."/>
            <person name="Dirks W."/>
            <person name="Good M."/>
            <person name="Goodstein D."/>
            <person name="Lemons D."/>
            <person name="Li W."/>
            <person name="Lyons J.B."/>
            <person name="Morris A."/>
            <person name="Nichols S."/>
            <person name="Richter D.J."/>
            <person name="Salamov A."/>
            <person name="Bork P."/>
            <person name="Lim W.A."/>
            <person name="Manning G."/>
            <person name="Miller W.T."/>
            <person name="McGinnis W."/>
            <person name="Shapiro H."/>
            <person name="Tjian R."/>
            <person name="Grigoriev I.V."/>
            <person name="Rokhsar D."/>
        </authorList>
    </citation>
    <scope>NUCLEOTIDE SEQUENCE [LARGE SCALE GENOMIC DNA]</scope>
    <source>
        <strain evidence="6">MX1 / ATCC 50154</strain>
    </source>
</reference>
<dbReference type="PANTHER" id="PTHR14015">
    <property type="entry name" value="OPIOID GROWTH FACTOR RECEPTOR OGFR ZETA-TYPE OPIOID RECEPTOR"/>
    <property type="match status" value="1"/>
</dbReference>
<evidence type="ECO:0000259" key="4">
    <source>
        <dbReference type="Pfam" id="PF04664"/>
    </source>
</evidence>
<dbReference type="Proteomes" id="UP000001357">
    <property type="component" value="Unassembled WGS sequence"/>
</dbReference>
<organism evidence="5 6">
    <name type="scientific">Monosiga brevicollis</name>
    <name type="common">Choanoflagellate</name>
    <dbReference type="NCBI Taxonomy" id="81824"/>
    <lineage>
        <taxon>Eukaryota</taxon>
        <taxon>Choanoflagellata</taxon>
        <taxon>Craspedida</taxon>
        <taxon>Salpingoecidae</taxon>
        <taxon>Monosiga</taxon>
    </lineage>
</organism>
<feature type="compositionally biased region" description="Basic and acidic residues" evidence="2">
    <location>
        <begin position="39"/>
        <end position="52"/>
    </location>
</feature>
<evidence type="ECO:0000256" key="3">
    <source>
        <dbReference type="SAM" id="Phobius"/>
    </source>
</evidence>
<dbReference type="PANTHER" id="PTHR14015:SF2">
    <property type="entry name" value="OPIOID GROWTH FACTOR RECEPTOR (OGFR) CONSERVED DOMAIN-CONTAINING PROTEIN"/>
    <property type="match status" value="1"/>
</dbReference>
<dbReference type="InterPro" id="IPR006757">
    <property type="entry name" value="OGF_rcpt"/>
</dbReference>
<dbReference type="GeneID" id="5896228"/>
<feature type="region of interest" description="Disordered" evidence="2">
    <location>
        <begin position="1"/>
        <end position="80"/>
    </location>
</feature>
<protein>
    <recommendedName>
        <fullName evidence="4">Opioid growth factor receptor (OGFr) conserved domain-containing protein</fullName>
    </recommendedName>
</protein>
<dbReference type="EMBL" id="CH991593">
    <property type="protein sequence ID" value="EDQ84232.1"/>
    <property type="molecule type" value="Genomic_DNA"/>
</dbReference>
<keyword evidence="3" id="KW-0812">Transmembrane</keyword>
<dbReference type="InterPro" id="IPR039574">
    <property type="entry name" value="OGFr"/>
</dbReference>
<dbReference type="STRING" id="81824.A9VE20"/>
<keyword evidence="6" id="KW-1185">Reference proteome</keyword>
<feature type="region of interest" description="Disordered" evidence="2">
    <location>
        <begin position="116"/>
        <end position="137"/>
    </location>
</feature>